<dbReference type="RefSeq" id="XP_009542053.1">
    <property type="nucleotide sequence ID" value="XM_009543758.1"/>
</dbReference>
<dbReference type="InterPro" id="IPR029068">
    <property type="entry name" value="Glyas_Bleomycin-R_OHBP_Dase"/>
</dbReference>
<dbReference type="InterPro" id="IPR025870">
    <property type="entry name" value="Glyoxalase-like_dom"/>
</dbReference>
<accession>W4KH59</accession>
<gene>
    <name evidence="2" type="ORF">HETIRDRAFT_438201</name>
</gene>
<dbReference type="GeneID" id="20675023"/>
<dbReference type="AlphaFoldDB" id="W4KH59"/>
<dbReference type="eggNOG" id="ENOG502S4CM">
    <property type="taxonomic scope" value="Eukaryota"/>
</dbReference>
<proteinExistence type="predicted"/>
<sequence length="295" mass="31948">MPSTKILDHIVHITLPGTGEEVSEHYRKLGFNIIPGGVHAGGLTANALVILPDGAYIELIWFVHPASYYEPGTPARLARDAHQWANKPSGWVSYSFLGVPPADGPLSTFINARAEREHSGVEYVLEVDGGRTRGDGAVLEWRLTSPREWWDAVGGSRLPFFCQDLTPRSLRVPVDPKSYREHANGSSSVAYLRLLVPPASFEQLSKELATVVGDSPVAVTPTERYWVLETVPDAGASGQVSHPRLVISTPTAGAEEEEEFVRVRGAGIYEIGFRGPGEGGVSVEGIFGRVNLGQE</sequence>
<name>W4KH59_HETIT</name>
<evidence type="ECO:0000313" key="2">
    <source>
        <dbReference type="EMBL" id="ETW85177.1"/>
    </source>
</evidence>
<dbReference type="PANTHER" id="PTHR40265">
    <property type="entry name" value="BLL2707 PROTEIN"/>
    <property type="match status" value="1"/>
</dbReference>
<dbReference type="InParanoid" id="W4KH59"/>
<dbReference type="PANTHER" id="PTHR40265:SF1">
    <property type="entry name" value="GLYOXALASE-LIKE DOMAIN-CONTAINING PROTEIN"/>
    <property type="match status" value="1"/>
</dbReference>
<evidence type="ECO:0000259" key="1">
    <source>
        <dbReference type="Pfam" id="PF13468"/>
    </source>
</evidence>
<dbReference type="Gene3D" id="3.10.180.10">
    <property type="entry name" value="2,3-Dihydroxybiphenyl 1,2-Dioxygenase, domain 1"/>
    <property type="match status" value="1"/>
</dbReference>
<reference evidence="2 3" key="1">
    <citation type="journal article" date="2012" name="New Phytol.">
        <title>Insight into trade-off between wood decay and parasitism from the genome of a fungal forest pathogen.</title>
        <authorList>
            <person name="Olson A."/>
            <person name="Aerts A."/>
            <person name="Asiegbu F."/>
            <person name="Belbahri L."/>
            <person name="Bouzid O."/>
            <person name="Broberg A."/>
            <person name="Canback B."/>
            <person name="Coutinho P.M."/>
            <person name="Cullen D."/>
            <person name="Dalman K."/>
            <person name="Deflorio G."/>
            <person name="van Diepen L.T."/>
            <person name="Dunand C."/>
            <person name="Duplessis S."/>
            <person name="Durling M."/>
            <person name="Gonthier P."/>
            <person name="Grimwood J."/>
            <person name="Fossdal C.G."/>
            <person name="Hansson D."/>
            <person name="Henrissat B."/>
            <person name="Hietala A."/>
            <person name="Himmelstrand K."/>
            <person name="Hoffmeister D."/>
            <person name="Hogberg N."/>
            <person name="James T.Y."/>
            <person name="Karlsson M."/>
            <person name="Kohler A."/>
            <person name="Kues U."/>
            <person name="Lee Y.H."/>
            <person name="Lin Y.C."/>
            <person name="Lind M."/>
            <person name="Lindquist E."/>
            <person name="Lombard V."/>
            <person name="Lucas S."/>
            <person name="Lunden K."/>
            <person name="Morin E."/>
            <person name="Murat C."/>
            <person name="Park J."/>
            <person name="Raffaello T."/>
            <person name="Rouze P."/>
            <person name="Salamov A."/>
            <person name="Schmutz J."/>
            <person name="Solheim H."/>
            <person name="Stahlberg J."/>
            <person name="Velez H."/>
            <person name="de Vries R.P."/>
            <person name="Wiebenga A."/>
            <person name="Woodward S."/>
            <person name="Yakovlev I."/>
            <person name="Garbelotto M."/>
            <person name="Martin F."/>
            <person name="Grigoriev I.V."/>
            <person name="Stenlid J."/>
        </authorList>
    </citation>
    <scope>NUCLEOTIDE SEQUENCE [LARGE SCALE GENOMIC DNA]</scope>
    <source>
        <strain evidence="2 3">TC 32-1</strain>
    </source>
</reference>
<feature type="domain" description="Glyoxalase-like" evidence="1">
    <location>
        <begin position="7"/>
        <end position="209"/>
    </location>
</feature>
<dbReference type="KEGG" id="hir:HETIRDRAFT_438201"/>
<dbReference type="EMBL" id="KI925455">
    <property type="protein sequence ID" value="ETW85177.1"/>
    <property type="molecule type" value="Genomic_DNA"/>
</dbReference>
<organism evidence="2 3">
    <name type="scientific">Heterobasidion irregulare (strain TC 32-1)</name>
    <dbReference type="NCBI Taxonomy" id="747525"/>
    <lineage>
        <taxon>Eukaryota</taxon>
        <taxon>Fungi</taxon>
        <taxon>Dikarya</taxon>
        <taxon>Basidiomycota</taxon>
        <taxon>Agaricomycotina</taxon>
        <taxon>Agaricomycetes</taxon>
        <taxon>Russulales</taxon>
        <taxon>Bondarzewiaceae</taxon>
        <taxon>Heterobasidion</taxon>
        <taxon>Heterobasidion annosum species complex</taxon>
    </lineage>
</organism>
<dbReference type="OrthoDB" id="408973at2759"/>
<dbReference type="Pfam" id="PF13468">
    <property type="entry name" value="Glyoxalase_3"/>
    <property type="match status" value="1"/>
</dbReference>
<keyword evidence="3" id="KW-1185">Reference proteome</keyword>
<dbReference type="Proteomes" id="UP000030671">
    <property type="component" value="Unassembled WGS sequence"/>
</dbReference>
<dbReference type="HOGENOM" id="CLU_058475_1_0_1"/>
<protein>
    <recommendedName>
        <fullName evidence="1">Glyoxalase-like domain-containing protein</fullName>
    </recommendedName>
</protein>
<evidence type="ECO:0000313" key="3">
    <source>
        <dbReference type="Proteomes" id="UP000030671"/>
    </source>
</evidence>